<dbReference type="PANTHER" id="PTHR42681">
    <property type="entry name" value="MALONYL-COA-ACYL CARRIER PROTEIN TRANSACYLASE, MITOCHONDRIAL"/>
    <property type="match status" value="1"/>
</dbReference>
<dbReference type="InterPro" id="IPR016035">
    <property type="entry name" value="Acyl_Trfase/lysoPLipase"/>
</dbReference>
<dbReference type="Proteomes" id="UP000014074">
    <property type="component" value="Unassembled WGS sequence"/>
</dbReference>
<proteinExistence type="predicted"/>
<dbReference type="PANTHER" id="PTHR42681:SF1">
    <property type="entry name" value="MALONYL-COA-ACYL CARRIER PROTEIN TRANSACYLASE, MITOCHONDRIAL"/>
    <property type="match status" value="1"/>
</dbReference>
<dbReference type="GO" id="GO:0006888">
    <property type="term" value="P:endoplasmic reticulum to Golgi vesicle-mediated transport"/>
    <property type="evidence" value="ECO:0007669"/>
    <property type="project" value="InterPro"/>
</dbReference>
<dbReference type="GO" id="GO:0004314">
    <property type="term" value="F:[acyl-carrier-protein] S-malonyltransferase activity"/>
    <property type="evidence" value="ECO:0007669"/>
    <property type="project" value="UniProtKB-EC"/>
</dbReference>
<organism evidence="5 6">
    <name type="scientific">Phaeoacremonium minimum (strain UCR-PA7)</name>
    <name type="common">Esca disease fungus</name>
    <name type="synonym">Togninia minima</name>
    <dbReference type="NCBI Taxonomy" id="1286976"/>
    <lineage>
        <taxon>Eukaryota</taxon>
        <taxon>Fungi</taxon>
        <taxon>Dikarya</taxon>
        <taxon>Ascomycota</taxon>
        <taxon>Pezizomycotina</taxon>
        <taxon>Sordariomycetes</taxon>
        <taxon>Sordariomycetidae</taxon>
        <taxon>Togniniales</taxon>
        <taxon>Togniniaceae</taxon>
        <taxon>Phaeoacremonium</taxon>
    </lineage>
</organism>
<dbReference type="eggNOG" id="KOG2926">
    <property type="taxonomic scope" value="Eukaryota"/>
</dbReference>
<evidence type="ECO:0000256" key="4">
    <source>
        <dbReference type="ARBA" id="ARBA00048462"/>
    </source>
</evidence>
<dbReference type="InterPro" id="IPR016036">
    <property type="entry name" value="Malonyl_transacylase_ACP-bd"/>
</dbReference>
<dbReference type="EMBL" id="KB932968">
    <property type="protein sequence ID" value="EOO01732.1"/>
    <property type="molecule type" value="Genomic_DNA"/>
</dbReference>
<dbReference type="GO" id="GO:0005739">
    <property type="term" value="C:mitochondrion"/>
    <property type="evidence" value="ECO:0007669"/>
    <property type="project" value="TreeGrafter"/>
</dbReference>
<evidence type="ECO:0000313" key="5">
    <source>
        <dbReference type="EMBL" id="EOO01732.1"/>
    </source>
</evidence>
<dbReference type="Gene3D" id="3.40.366.10">
    <property type="entry name" value="Malonyl-Coenzyme A Acyl Carrier Protein, domain 2"/>
    <property type="match status" value="1"/>
</dbReference>
<dbReference type="GeneID" id="19323048"/>
<sequence>MGYKLSNIIQEGPGKVLTATPNAQPAIMATSVLILRILEEEFCFKVPERIDITLGHSLGEFAALTAGGFLEFQDSLYLVQKRAEVMAACTQRARDEYGGDYGMVAIVSEPNYLEPLIQAIHDFVGHSSAGSKSESSQDVPPIEQVLIANINSKNQLVLSGNIERIKTLVAHVRQFLGHDPRATYKYPSKDYCSMNNPLHISIFPSHDPTTNKLVPIRTPLQFSLLLSSTLDIFELRAKHNAVAGVGLSGDFGLLHAVDERLAAYGFETNTGVKFVVVVDMRGRRIDGSIAGLADKASRGAAAVGLREGEMKTVFKAMQTAYVRLLQNPFYDPDEHSPPTGQGGKKITSKKFAVDMRRIGETWTPGVTNL</sequence>
<dbReference type="InterPro" id="IPR011012">
    <property type="entry name" value="Longin-like_dom_sf"/>
</dbReference>
<dbReference type="InterPro" id="IPR006722">
    <property type="entry name" value="Sedlin"/>
</dbReference>
<evidence type="ECO:0000256" key="2">
    <source>
        <dbReference type="ARBA" id="ARBA00022679"/>
    </source>
</evidence>
<evidence type="ECO:0000256" key="3">
    <source>
        <dbReference type="ARBA" id="ARBA00023315"/>
    </source>
</evidence>
<dbReference type="KEGG" id="tmn:UCRPA7_2766"/>
<dbReference type="OrthoDB" id="18320at2759"/>
<keyword evidence="6" id="KW-1185">Reference proteome</keyword>
<dbReference type="SUPFAM" id="SSF64356">
    <property type="entry name" value="SNARE-like"/>
    <property type="match status" value="1"/>
</dbReference>
<dbReference type="SUPFAM" id="SSF55048">
    <property type="entry name" value="Probable ACP-binding domain of malonyl-CoA ACP transacylase"/>
    <property type="match status" value="1"/>
</dbReference>
<gene>
    <name evidence="5" type="ORF">UCRPA7_2766</name>
</gene>
<dbReference type="GO" id="GO:0006633">
    <property type="term" value="P:fatty acid biosynthetic process"/>
    <property type="evidence" value="ECO:0007669"/>
    <property type="project" value="TreeGrafter"/>
</dbReference>
<dbReference type="AlphaFoldDB" id="R8BQW0"/>
<dbReference type="Gene3D" id="3.30.450.70">
    <property type="match status" value="1"/>
</dbReference>
<reference evidence="6" key="1">
    <citation type="journal article" date="2013" name="Genome Announc.">
        <title>Draft genome sequence of the ascomycete Phaeoacremonium aleophilum strain UCR-PA7, a causal agent of the esca disease complex in grapevines.</title>
        <authorList>
            <person name="Blanco-Ulate B."/>
            <person name="Rolshausen P."/>
            <person name="Cantu D."/>
        </authorList>
    </citation>
    <scope>NUCLEOTIDE SEQUENCE [LARGE SCALE GENOMIC DNA]</scope>
    <source>
        <strain evidence="6">UCR-PA7</strain>
    </source>
</reference>
<dbReference type="EC" id="2.3.1.39" evidence="1"/>
<dbReference type="SUPFAM" id="SSF52151">
    <property type="entry name" value="FabD/lysophospholipase-like"/>
    <property type="match status" value="1"/>
</dbReference>
<keyword evidence="2" id="KW-0808">Transferase</keyword>
<name>R8BQW0_PHAM7</name>
<keyword evidence="3" id="KW-0012">Acyltransferase</keyword>
<protein>
    <recommendedName>
        <fullName evidence="1">[acyl-carrier-protein] S-malonyltransferase</fullName>
        <ecNumber evidence="1">2.3.1.39</ecNumber>
    </recommendedName>
</protein>
<dbReference type="Gene3D" id="3.30.70.250">
    <property type="entry name" value="Malonyl-CoA ACP transacylase, ACP-binding"/>
    <property type="match status" value="1"/>
</dbReference>
<dbReference type="InterPro" id="IPR050858">
    <property type="entry name" value="Mal-CoA-ACP_Trans/PKS_FabD"/>
</dbReference>
<comment type="catalytic activity">
    <reaction evidence="4">
        <text>holo-[ACP] + malonyl-CoA = malonyl-[ACP] + CoA</text>
        <dbReference type="Rhea" id="RHEA:41792"/>
        <dbReference type="Rhea" id="RHEA-COMP:9623"/>
        <dbReference type="Rhea" id="RHEA-COMP:9685"/>
        <dbReference type="ChEBI" id="CHEBI:57287"/>
        <dbReference type="ChEBI" id="CHEBI:57384"/>
        <dbReference type="ChEBI" id="CHEBI:64479"/>
        <dbReference type="ChEBI" id="CHEBI:78449"/>
        <dbReference type="EC" id="2.3.1.39"/>
    </reaction>
</comment>
<evidence type="ECO:0000256" key="1">
    <source>
        <dbReference type="ARBA" id="ARBA00013258"/>
    </source>
</evidence>
<accession>R8BQW0</accession>
<evidence type="ECO:0000313" key="6">
    <source>
        <dbReference type="Proteomes" id="UP000014074"/>
    </source>
</evidence>
<dbReference type="HOGENOM" id="CLU_750450_0_0_1"/>
<dbReference type="RefSeq" id="XP_007913542.1">
    <property type="nucleotide sequence ID" value="XM_007915351.1"/>
</dbReference>
<dbReference type="FunFam" id="3.30.70.250:FF:000006">
    <property type="entry name" value="Malonyl CoA-acyl carrier protein transacylase"/>
    <property type="match status" value="1"/>
</dbReference>
<dbReference type="Pfam" id="PF04628">
    <property type="entry name" value="Sedlin_N"/>
    <property type="match status" value="1"/>
</dbReference>
<dbReference type="InterPro" id="IPR001227">
    <property type="entry name" value="Ac_transferase_dom_sf"/>
</dbReference>